<comment type="caution">
    <text evidence="1">The sequence shown here is derived from an EMBL/GenBank/DDBJ whole genome shotgun (WGS) entry which is preliminary data.</text>
</comment>
<dbReference type="Proteomes" id="UP000559256">
    <property type="component" value="Unassembled WGS sequence"/>
</dbReference>
<evidence type="ECO:0000313" key="1">
    <source>
        <dbReference type="EMBL" id="KAF5344930.1"/>
    </source>
</evidence>
<proteinExistence type="predicted"/>
<name>A0A8H5CND5_9AGAR</name>
<dbReference type="AlphaFoldDB" id="A0A8H5CND5"/>
<gene>
    <name evidence="1" type="ORF">D9758_011606</name>
</gene>
<accession>A0A8H5CND5</accession>
<sequence>MSSSNLPGYRVTLPALDLKVTDDLNATFQSLVYDLSPLENLPNELLLEIAEHTWSGTDTKFRIVLNPGERAEPPPLHPAYHITLVSKRLRIVCLPWLFCEVEFCLQSLSYSSDEVSKLRQSLSRYAKIYSLASPPTGAFTSARRSQAGNTMDRSVNHFNYSFSNYSTRVPNSNFLDCPFADLRGRWAEQIELFHAIEHHPSDNLRVSCPPSALFSSKSDLGPELPPQDSDISLNRLLLEIDITLLVGTASDTSEIIPYNLILSLIQRGAQIVKLDFDIAPSDTGFWFTRSYNPSLSLWMRPTYTGLQELRYLNLKGLGSDPRGWLEFQDFISRHPLLQRITLRGPDIPWHSTPWTLTTSINWWLDEIPSWAQCLATVPDLFLLREVVVVRNSRCDADSDSMVQSSVGHDTWKVEEIMMCIDHGVASAMAIAAAQQGRRPGEDSDGHAHVHGMSEEERSVFVALAKALPRELKRLDIRCRHRESSLQEDTEHGRFQRIDGPSDLRIIFTAQCHLFANKRRFLQVLKTIYDTHASQS</sequence>
<protein>
    <submittedName>
        <fullName evidence="1">Uncharacterized protein</fullName>
    </submittedName>
</protein>
<evidence type="ECO:0000313" key="2">
    <source>
        <dbReference type="Proteomes" id="UP000559256"/>
    </source>
</evidence>
<organism evidence="1 2">
    <name type="scientific">Tetrapyrgos nigripes</name>
    <dbReference type="NCBI Taxonomy" id="182062"/>
    <lineage>
        <taxon>Eukaryota</taxon>
        <taxon>Fungi</taxon>
        <taxon>Dikarya</taxon>
        <taxon>Basidiomycota</taxon>
        <taxon>Agaricomycotina</taxon>
        <taxon>Agaricomycetes</taxon>
        <taxon>Agaricomycetidae</taxon>
        <taxon>Agaricales</taxon>
        <taxon>Marasmiineae</taxon>
        <taxon>Marasmiaceae</taxon>
        <taxon>Tetrapyrgos</taxon>
    </lineage>
</organism>
<keyword evidence="2" id="KW-1185">Reference proteome</keyword>
<reference evidence="1 2" key="1">
    <citation type="journal article" date="2020" name="ISME J.">
        <title>Uncovering the hidden diversity of litter-decomposition mechanisms in mushroom-forming fungi.</title>
        <authorList>
            <person name="Floudas D."/>
            <person name="Bentzer J."/>
            <person name="Ahren D."/>
            <person name="Johansson T."/>
            <person name="Persson P."/>
            <person name="Tunlid A."/>
        </authorList>
    </citation>
    <scope>NUCLEOTIDE SEQUENCE [LARGE SCALE GENOMIC DNA]</scope>
    <source>
        <strain evidence="1 2">CBS 291.85</strain>
    </source>
</reference>
<dbReference type="EMBL" id="JAACJM010000117">
    <property type="protein sequence ID" value="KAF5344930.1"/>
    <property type="molecule type" value="Genomic_DNA"/>
</dbReference>